<gene>
    <name evidence="15" type="ORF">HPB51_010819</name>
</gene>
<evidence type="ECO:0000256" key="1">
    <source>
        <dbReference type="ARBA" id="ARBA00004642"/>
    </source>
</evidence>
<dbReference type="AlphaFoldDB" id="A0A9J6DM47"/>
<dbReference type="PANTHER" id="PTHR46600">
    <property type="entry name" value="THAP DOMAIN-CONTAINING"/>
    <property type="match status" value="1"/>
</dbReference>
<keyword evidence="8 12" id="KW-0238">DNA-binding</keyword>
<proteinExistence type="inferred from homology"/>
<dbReference type="GO" id="GO:0005654">
    <property type="term" value="C:nucleoplasm"/>
    <property type="evidence" value="ECO:0007669"/>
    <property type="project" value="UniProtKB-SubCell"/>
</dbReference>
<dbReference type="VEuPathDB" id="VectorBase:LOC119176846"/>
<feature type="compositionally biased region" description="Basic residues" evidence="13">
    <location>
        <begin position="104"/>
        <end position="115"/>
    </location>
</feature>
<evidence type="ECO:0000256" key="10">
    <source>
        <dbReference type="ARBA" id="ARBA00023242"/>
    </source>
</evidence>
<comment type="caution">
    <text evidence="15">The sequence shown here is derived from an EMBL/GenBank/DDBJ whole genome shotgun (WGS) entry which is preliminary data.</text>
</comment>
<accession>A0A9J6DM47</accession>
<dbReference type="InterPro" id="IPR026516">
    <property type="entry name" value="THAP1/10"/>
</dbReference>
<evidence type="ECO:0000256" key="5">
    <source>
        <dbReference type="ARBA" id="ARBA00022833"/>
    </source>
</evidence>
<comment type="subcellular location">
    <subcellularLocation>
        <location evidence="1">Nucleus</location>
        <location evidence="1">Nucleoplasm</location>
    </subcellularLocation>
</comment>
<dbReference type="GO" id="GO:0008270">
    <property type="term" value="F:zinc ion binding"/>
    <property type="evidence" value="ECO:0007669"/>
    <property type="project" value="UniProtKB-KW"/>
</dbReference>
<feature type="region of interest" description="Disordered" evidence="13">
    <location>
        <begin position="99"/>
        <end position="139"/>
    </location>
</feature>
<evidence type="ECO:0000256" key="9">
    <source>
        <dbReference type="ARBA" id="ARBA00023163"/>
    </source>
</evidence>
<feature type="domain" description="THAP-type" evidence="14">
    <location>
        <begin position="1"/>
        <end position="93"/>
    </location>
</feature>
<dbReference type="EMBL" id="JABSTU010000008">
    <property type="protein sequence ID" value="KAH8023043.1"/>
    <property type="molecule type" value="Genomic_DNA"/>
</dbReference>
<evidence type="ECO:0000313" key="16">
    <source>
        <dbReference type="Proteomes" id="UP000821866"/>
    </source>
</evidence>
<evidence type="ECO:0000256" key="7">
    <source>
        <dbReference type="ARBA" id="ARBA00023054"/>
    </source>
</evidence>
<sequence length="394" mass="44252">MPTCFLPGFTSGYRSNPDKRHFFAPPSDPELLDRWRRAIPRSDKLLSETCKVCDVHFQPADITKTYEHIINGEVVEVERGAWALKSGVIPTQFPNLPSYLSSAPKRRRSPKKRASASRGAETVSCHPPPETPNELPSDCESTDLAYIMENSASLRLPRNWQLSIVEDEPENSRQAVFYETGMSAGVYSIMKSVVIRDLTFVISANRKLLQESLVDVRVRSQKDVEAIVRIVHSMKVWLGCTRSEVRGSGKSAEGSEAVHHKDCTVLTNADKGMCAMCVGVANILKKKAPSKQPRKKMAVAASILRKRLIRATAARERKKAEFQRLSIKLKNAFVSTVDDIVKDLPKPQKMALRATIMQQAAKSPRGHRYTTEWLIVCLMLRLKSPKCYRTLSDM</sequence>
<evidence type="ECO:0000259" key="14">
    <source>
        <dbReference type="PROSITE" id="PS50950"/>
    </source>
</evidence>
<keyword evidence="10" id="KW-0539">Nucleus</keyword>
<reference evidence="15" key="1">
    <citation type="journal article" date="2020" name="Cell">
        <title>Large-Scale Comparative Analyses of Tick Genomes Elucidate Their Genetic Diversity and Vector Capacities.</title>
        <authorList>
            <consortium name="Tick Genome and Microbiome Consortium (TIGMIC)"/>
            <person name="Jia N."/>
            <person name="Wang J."/>
            <person name="Shi W."/>
            <person name="Du L."/>
            <person name="Sun Y."/>
            <person name="Zhan W."/>
            <person name="Jiang J.F."/>
            <person name="Wang Q."/>
            <person name="Zhang B."/>
            <person name="Ji P."/>
            <person name="Bell-Sakyi L."/>
            <person name="Cui X.M."/>
            <person name="Yuan T.T."/>
            <person name="Jiang B.G."/>
            <person name="Yang W.F."/>
            <person name="Lam T.T."/>
            <person name="Chang Q.C."/>
            <person name="Ding S.J."/>
            <person name="Wang X.J."/>
            <person name="Zhu J.G."/>
            <person name="Ruan X.D."/>
            <person name="Zhao L."/>
            <person name="Wei J.T."/>
            <person name="Ye R.Z."/>
            <person name="Que T.C."/>
            <person name="Du C.H."/>
            <person name="Zhou Y.H."/>
            <person name="Cheng J.X."/>
            <person name="Dai P.F."/>
            <person name="Guo W.B."/>
            <person name="Han X.H."/>
            <person name="Huang E.J."/>
            <person name="Li L.F."/>
            <person name="Wei W."/>
            <person name="Gao Y.C."/>
            <person name="Liu J.Z."/>
            <person name="Shao H.Z."/>
            <person name="Wang X."/>
            <person name="Wang C.C."/>
            <person name="Yang T.C."/>
            <person name="Huo Q.B."/>
            <person name="Li W."/>
            <person name="Chen H.Y."/>
            <person name="Chen S.E."/>
            <person name="Zhou L.G."/>
            <person name="Ni X.B."/>
            <person name="Tian J.H."/>
            <person name="Sheng Y."/>
            <person name="Liu T."/>
            <person name="Pan Y.S."/>
            <person name="Xia L.Y."/>
            <person name="Li J."/>
            <person name="Zhao F."/>
            <person name="Cao W.C."/>
        </authorList>
    </citation>
    <scope>NUCLEOTIDE SEQUENCE</scope>
    <source>
        <strain evidence="15">Rmic-2018</strain>
    </source>
</reference>
<comment type="similarity">
    <text evidence="2">Belongs to the THAP1 family.</text>
</comment>
<reference evidence="15" key="2">
    <citation type="submission" date="2021-09" db="EMBL/GenBank/DDBJ databases">
        <authorList>
            <person name="Jia N."/>
            <person name="Wang J."/>
            <person name="Shi W."/>
            <person name="Du L."/>
            <person name="Sun Y."/>
            <person name="Zhan W."/>
            <person name="Jiang J."/>
            <person name="Wang Q."/>
            <person name="Zhang B."/>
            <person name="Ji P."/>
            <person name="Sakyi L.B."/>
            <person name="Cui X."/>
            <person name="Yuan T."/>
            <person name="Jiang B."/>
            <person name="Yang W."/>
            <person name="Lam T.T.-Y."/>
            <person name="Chang Q."/>
            <person name="Ding S."/>
            <person name="Wang X."/>
            <person name="Zhu J."/>
            <person name="Ruan X."/>
            <person name="Zhao L."/>
            <person name="Wei J."/>
            <person name="Que T."/>
            <person name="Du C."/>
            <person name="Cheng J."/>
            <person name="Dai P."/>
            <person name="Han X."/>
            <person name="Huang E."/>
            <person name="Gao Y."/>
            <person name="Liu J."/>
            <person name="Shao H."/>
            <person name="Ye R."/>
            <person name="Li L."/>
            <person name="Wei W."/>
            <person name="Wang X."/>
            <person name="Wang C."/>
            <person name="Huo Q."/>
            <person name="Li W."/>
            <person name="Guo W."/>
            <person name="Chen H."/>
            <person name="Chen S."/>
            <person name="Zhou L."/>
            <person name="Zhou L."/>
            <person name="Ni X."/>
            <person name="Tian J."/>
            <person name="Zhou Y."/>
            <person name="Sheng Y."/>
            <person name="Liu T."/>
            <person name="Pan Y."/>
            <person name="Xia L."/>
            <person name="Li J."/>
            <person name="Zhao F."/>
            <person name="Cao W."/>
        </authorList>
    </citation>
    <scope>NUCLEOTIDE SEQUENCE</scope>
    <source>
        <strain evidence="15">Rmic-2018</strain>
        <tissue evidence="15">Larvae</tissue>
    </source>
</reference>
<dbReference type="PANTHER" id="PTHR46600:SF1">
    <property type="entry name" value="THAP DOMAIN-CONTAINING PROTEIN 1"/>
    <property type="match status" value="1"/>
</dbReference>
<dbReference type="GO" id="GO:0043565">
    <property type="term" value="F:sequence-specific DNA binding"/>
    <property type="evidence" value="ECO:0007669"/>
    <property type="project" value="InterPro"/>
</dbReference>
<protein>
    <recommendedName>
        <fullName evidence="14">THAP-type domain-containing protein</fullName>
    </recommendedName>
</protein>
<keyword evidence="6" id="KW-0805">Transcription regulation</keyword>
<keyword evidence="16" id="KW-1185">Reference proteome</keyword>
<name>A0A9J6DM47_RHIMP</name>
<evidence type="ECO:0000256" key="13">
    <source>
        <dbReference type="SAM" id="MobiDB-lite"/>
    </source>
</evidence>
<organism evidence="15 16">
    <name type="scientific">Rhipicephalus microplus</name>
    <name type="common">Cattle tick</name>
    <name type="synonym">Boophilus microplus</name>
    <dbReference type="NCBI Taxonomy" id="6941"/>
    <lineage>
        <taxon>Eukaryota</taxon>
        <taxon>Metazoa</taxon>
        <taxon>Ecdysozoa</taxon>
        <taxon>Arthropoda</taxon>
        <taxon>Chelicerata</taxon>
        <taxon>Arachnida</taxon>
        <taxon>Acari</taxon>
        <taxon>Parasitiformes</taxon>
        <taxon>Ixodida</taxon>
        <taxon>Ixodoidea</taxon>
        <taxon>Ixodidae</taxon>
        <taxon>Rhipicephalinae</taxon>
        <taxon>Rhipicephalus</taxon>
        <taxon>Boophilus</taxon>
    </lineage>
</organism>
<keyword evidence="11" id="KW-0131">Cell cycle</keyword>
<keyword evidence="5" id="KW-0862">Zinc</keyword>
<dbReference type="Pfam" id="PF05485">
    <property type="entry name" value="THAP"/>
    <property type="match status" value="1"/>
</dbReference>
<keyword evidence="3" id="KW-0479">Metal-binding</keyword>
<keyword evidence="4 12" id="KW-0863">Zinc-finger</keyword>
<dbReference type="SUPFAM" id="SSF57716">
    <property type="entry name" value="Glucocorticoid receptor-like (DNA-binding domain)"/>
    <property type="match status" value="1"/>
</dbReference>
<evidence type="ECO:0000256" key="2">
    <source>
        <dbReference type="ARBA" id="ARBA00006177"/>
    </source>
</evidence>
<dbReference type="Proteomes" id="UP000821866">
    <property type="component" value="Chromosome 6"/>
</dbReference>
<evidence type="ECO:0000313" key="15">
    <source>
        <dbReference type="EMBL" id="KAH8023043.1"/>
    </source>
</evidence>
<keyword evidence="7" id="KW-0175">Coiled coil</keyword>
<dbReference type="PROSITE" id="PS50950">
    <property type="entry name" value="ZF_THAP"/>
    <property type="match status" value="1"/>
</dbReference>
<evidence type="ECO:0000256" key="12">
    <source>
        <dbReference type="PROSITE-ProRule" id="PRU00309"/>
    </source>
</evidence>
<evidence type="ECO:0000256" key="3">
    <source>
        <dbReference type="ARBA" id="ARBA00022723"/>
    </source>
</evidence>
<evidence type="ECO:0000256" key="4">
    <source>
        <dbReference type="ARBA" id="ARBA00022771"/>
    </source>
</evidence>
<evidence type="ECO:0000256" key="11">
    <source>
        <dbReference type="ARBA" id="ARBA00023306"/>
    </source>
</evidence>
<keyword evidence="9" id="KW-0804">Transcription</keyword>
<evidence type="ECO:0000256" key="6">
    <source>
        <dbReference type="ARBA" id="ARBA00023015"/>
    </source>
</evidence>
<evidence type="ECO:0000256" key="8">
    <source>
        <dbReference type="ARBA" id="ARBA00023125"/>
    </source>
</evidence>
<dbReference type="InterPro" id="IPR006612">
    <property type="entry name" value="THAP_Znf"/>
</dbReference>